<dbReference type="GO" id="GO:0000166">
    <property type="term" value="F:nucleotide binding"/>
    <property type="evidence" value="ECO:0007669"/>
    <property type="project" value="InterPro"/>
</dbReference>
<proteinExistence type="predicted"/>
<dbReference type="InterPro" id="IPR000683">
    <property type="entry name" value="Gfo/Idh/MocA-like_OxRdtase_N"/>
</dbReference>
<dbReference type="AlphaFoldDB" id="A0A518EL05"/>
<evidence type="ECO:0000259" key="3">
    <source>
        <dbReference type="Pfam" id="PF22725"/>
    </source>
</evidence>
<reference evidence="4 5" key="1">
    <citation type="submission" date="2019-02" db="EMBL/GenBank/DDBJ databases">
        <title>Deep-cultivation of Planctomycetes and their phenomic and genomic characterization uncovers novel biology.</title>
        <authorList>
            <person name="Wiegand S."/>
            <person name="Jogler M."/>
            <person name="Boedeker C."/>
            <person name="Pinto D."/>
            <person name="Vollmers J."/>
            <person name="Rivas-Marin E."/>
            <person name="Kohn T."/>
            <person name="Peeters S.H."/>
            <person name="Heuer A."/>
            <person name="Rast P."/>
            <person name="Oberbeckmann S."/>
            <person name="Bunk B."/>
            <person name="Jeske O."/>
            <person name="Meyerdierks A."/>
            <person name="Storesund J.E."/>
            <person name="Kallscheuer N."/>
            <person name="Luecker S."/>
            <person name="Lage O.M."/>
            <person name="Pohl T."/>
            <person name="Merkel B.J."/>
            <person name="Hornburger P."/>
            <person name="Mueller R.-W."/>
            <person name="Bruemmer F."/>
            <person name="Labrenz M."/>
            <person name="Spormann A.M."/>
            <person name="Op den Camp H."/>
            <person name="Overmann J."/>
            <person name="Amann R."/>
            <person name="Jetten M.S.M."/>
            <person name="Mascher T."/>
            <person name="Medema M.H."/>
            <person name="Devos D.P."/>
            <person name="Kaster A.-K."/>
            <person name="Ovreas L."/>
            <person name="Rohde M."/>
            <person name="Galperin M.Y."/>
            <person name="Jogler C."/>
        </authorList>
    </citation>
    <scope>NUCLEOTIDE SEQUENCE [LARGE SCALE GENOMIC DNA]</scope>
    <source>
        <strain evidence="4 5">Poly30</strain>
    </source>
</reference>
<feature type="domain" description="GFO/IDH/MocA-like oxidoreductase" evidence="3">
    <location>
        <begin position="132"/>
        <end position="274"/>
    </location>
</feature>
<accession>A0A518EL05</accession>
<dbReference type="RefSeq" id="WP_145194216.1">
    <property type="nucleotide sequence ID" value="NZ_CP036434.1"/>
</dbReference>
<dbReference type="InterPro" id="IPR055170">
    <property type="entry name" value="GFO_IDH_MocA-like_dom"/>
</dbReference>
<dbReference type="InterPro" id="IPR036291">
    <property type="entry name" value="NAD(P)-bd_dom_sf"/>
</dbReference>
<organism evidence="4 5">
    <name type="scientific">Saltatorellus ferox</name>
    <dbReference type="NCBI Taxonomy" id="2528018"/>
    <lineage>
        <taxon>Bacteria</taxon>
        <taxon>Pseudomonadati</taxon>
        <taxon>Planctomycetota</taxon>
        <taxon>Planctomycetia</taxon>
        <taxon>Planctomycetia incertae sedis</taxon>
        <taxon>Saltatorellus</taxon>
    </lineage>
</organism>
<evidence type="ECO:0000313" key="4">
    <source>
        <dbReference type="EMBL" id="QDV04769.1"/>
    </source>
</evidence>
<dbReference type="Gene3D" id="3.40.50.720">
    <property type="entry name" value="NAD(P)-binding Rossmann-like Domain"/>
    <property type="match status" value="1"/>
</dbReference>
<dbReference type="GO" id="GO:0047061">
    <property type="term" value="F:glucose-fructose oxidoreductase activity"/>
    <property type="evidence" value="ECO:0007669"/>
    <property type="project" value="UniProtKB-EC"/>
</dbReference>
<evidence type="ECO:0000259" key="2">
    <source>
        <dbReference type="Pfam" id="PF01408"/>
    </source>
</evidence>
<dbReference type="Pfam" id="PF01408">
    <property type="entry name" value="GFO_IDH_MocA"/>
    <property type="match status" value="1"/>
</dbReference>
<dbReference type="PANTHER" id="PTHR43818:SF11">
    <property type="entry name" value="BCDNA.GH03377"/>
    <property type="match status" value="1"/>
</dbReference>
<dbReference type="Proteomes" id="UP000320390">
    <property type="component" value="Chromosome"/>
</dbReference>
<keyword evidence="5" id="KW-1185">Reference proteome</keyword>
<gene>
    <name evidence="4" type="primary">gfo_1</name>
    <name evidence="4" type="ORF">Poly30_02620</name>
</gene>
<feature type="domain" description="Gfo/Idh/MocA-like oxidoreductase N-terminal" evidence="2">
    <location>
        <begin position="19"/>
        <end position="117"/>
    </location>
</feature>
<dbReference type="InterPro" id="IPR050463">
    <property type="entry name" value="Gfo/Idh/MocA_oxidrdct_glycsds"/>
</dbReference>
<dbReference type="Pfam" id="PF22725">
    <property type="entry name" value="GFO_IDH_MocA_C3"/>
    <property type="match status" value="1"/>
</dbReference>
<dbReference type="SUPFAM" id="SSF51735">
    <property type="entry name" value="NAD(P)-binding Rossmann-fold domains"/>
    <property type="match status" value="1"/>
</dbReference>
<name>A0A518EL05_9BACT</name>
<dbReference type="EC" id="1.1.99.28" evidence="4"/>
<dbReference type="Gene3D" id="3.30.360.10">
    <property type="entry name" value="Dihydrodipicolinate Reductase, domain 2"/>
    <property type="match status" value="1"/>
</dbReference>
<sequence length="359" mass="40233">MKIAGINFDHMHMGDNLRFAHEHPGVELVAVCDAEPARMRSVIEALSIPAARTYSDARKCIEETDPDLIILCPSTGTHAEWIERVAPYGKAVMLEKPFAASLEEADRMIHAMERARAPFAINWPLVWHPPHVTARRLIQDGTIGAVTHVNHYGGNRGPLFHLEDKRETTDAFRAEQKASSWFYRRDAGGGSLLDYLGYGATLGTWFLEGRVPLEVTCVTHVPEGLEVDEHSITVARYAQGLCRFETRWGTFSDPWTHQPQPKCGLEIVGEHGTISSYDHEATVRVQTRDRPEGIALPLDRLKAPYQNPVQYLLHCLEHDLPIEGPLSPSMSRIGQRIVDTAVLSAREKRTLPLVDRVMS</sequence>
<dbReference type="OrthoDB" id="9776544at2"/>
<dbReference type="SUPFAM" id="SSF55347">
    <property type="entry name" value="Glyceraldehyde-3-phosphate dehydrogenase-like, C-terminal domain"/>
    <property type="match status" value="1"/>
</dbReference>
<protein>
    <submittedName>
        <fullName evidence="4">Glucose--fructose oxidoreductase</fullName>
        <ecNumber evidence="4">1.1.99.28</ecNumber>
    </submittedName>
</protein>
<dbReference type="EMBL" id="CP036434">
    <property type="protein sequence ID" value="QDV04769.1"/>
    <property type="molecule type" value="Genomic_DNA"/>
</dbReference>
<dbReference type="PANTHER" id="PTHR43818">
    <property type="entry name" value="BCDNA.GH03377"/>
    <property type="match status" value="1"/>
</dbReference>
<evidence type="ECO:0000313" key="5">
    <source>
        <dbReference type="Proteomes" id="UP000320390"/>
    </source>
</evidence>
<keyword evidence="1 4" id="KW-0560">Oxidoreductase</keyword>
<evidence type="ECO:0000256" key="1">
    <source>
        <dbReference type="ARBA" id="ARBA00023002"/>
    </source>
</evidence>